<sequence>MGLRVAVTLFSRQHCGLCEHMKETVLSVHNKVPFTFNEIDIDKRENKQWLRKYMLDVPVLHVNGKEAFKHRLEPHDLLALERMIKDAAE</sequence>
<dbReference type="SUPFAM" id="SSF52833">
    <property type="entry name" value="Thioredoxin-like"/>
    <property type="match status" value="1"/>
</dbReference>
<name>A0ABQ8ES81_9FUNG</name>
<evidence type="ECO:0000313" key="2">
    <source>
        <dbReference type="EMBL" id="KAH6585635.1"/>
    </source>
</evidence>
<dbReference type="EMBL" id="JAFCIX010000580">
    <property type="protein sequence ID" value="KAH6585635.1"/>
    <property type="molecule type" value="Genomic_DNA"/>
</dbReference>
<gene>
    <name evidence="2" type="ORF">BASA50_001243</name>
</gene>
<dbReference type="Gene3D" id="3.40.30.10">
    <property type="entry name" value="Glutaredoxin"/>
    <property type="match status" value="1"/>
</dbReference>
<dbReference type="PANTHER" id="PTHR33558:SF1">
    <property type="entry name" value="GLUTAREDOXIN-LIKE PROTEIN C5ORF63 HOMOLOG"/>
    <property type="match status" value="1"/>
</dbReference>
<keyword evidence="3" id="KW-1185">Reference proteome</keyword>
<dbReference type="Pfam" id="PF05768">
    <property type="entry name" value="Glrx-like"/>
    <property type="match status" value="1"/>
</dbReference>
<dbReference type="InterPro" id="IPR036249">
    <property type="entry name" value="Thioredoxin-like_sf"/>
</dbReference>
<dbReference type="Proteomes" id="UP001648503">
    <property type="component" value="Unassembled WGS sequence"/>
</dbReference>
<dbReference type="PANTHER" id="PTHR33558">
    <property type="entry name" value="GLUTAREDOXIN-LIKE PROTEIN C5ORF63 HOMOLOG"/>
    <property type="match status" value="1"/>
</dbReference>
<dbReference type="InterPro" id="IPR008554">
    <property type="entry name" value="Glutaredoxin-like"/>
</dbReference>
<evidence type="ECO:0000313" key="3">
    <source>
        <dbReference type="Proteomes" id="UP001648503"/>
    </source>
</evidence>
<organism evidence="2 3">
    <name type="scientific">Batrachochytrium salamandrivorans</name>
    <dbReference type="NCBI Taxonomy" id="1357716"/>
    <lineage>
        <taxon>Eukaryota</taxon>
        <taxon>Fungi</taxon>
        <taxon>Fungi incertae sedis</taxon>
        <taxon>Chytridiomycota</taxon>
        <taxon>Chytridiomycota incertae sedis</taxon>
        <taxon>Chytridiomycetes</taxon>
        <taxon>Rhizophydiales</taxon>
        <taxon>Rhizophydiales incertae sedis</taxon>
        <taxon>Batrachochytrium</taxon>
    </lineage>
</organism>
<reference evidence="2 3" key="1">
    <citation type="submission" date="2021-02" db="EMBL/GenBank/DDBJ databases">
        <title>Variation within the Batrachochytrium salamandrivorans European outbreak.</title>
        <authorList>
            <person name="Kelly M."/>
            <person name="Pasmans F."/>
            <person name="Shea T.P."/>
            <person name="Munoz J.F."/>
            <person name="Carranza S."/>
            <person name="Cuomo C.A."/>
            <person name="Martel A."/>
        </authorList>
    </citation>
    <scope>NUCLEOTIDE SEQUENCE [LARGE SCALE GENOMIC DNA]</scope>
    <source>
        <strain evidence="2 3">AMFP18/2</strain>
    </source>
</reference>
<protein>
    <recommendedName>
        <fullName evidence="1">Glutaredoxin-like protein</fullName>
    </recommendedName>
</protein>
<keyword evidence="1" id="KW-0249">Electron transport</keyword>
<evidence type="ECO:0000256" key="1">
    <source>
        <dbReference type="RuleBase" id="RU363082"/>
    </source>
</evidence>
<keyword evidence="1" id="KW-0813">Transport</keyword>
<accession>A0ABQ8ES81</accession>
<comment type="similarity">
    <text evidence="1">Belongs to the glutaredoxin family.</text>
</comment>
<dbReference type="InterPro" id="IPR052565">
    <property type="entry name" value="Glutaredoxin-like_YDR286C"/>
</dbReference>
<comment type="caution">
    <text evidence="2">The sequence shown here is derived from an EMBL/GenBank/DDBJ whole genome shotgun (WGS) entry which is preliminary data.</text>
</comment>
<proteinExistence type="inferred from homology"/>